<dbReference type="Proteomes" id="UP001150238">
    <property type="component" value="Unassembled WGS sequence"/>
</dbReference>
<reference evidence="3" key="2">
    <citation type="journal article" date="2023" name="Proc. Natl. Acad. Sci. U.S.A.">
        <title>A global phylogenomic analysis of the shiitake genus Lentinula.</title>
        <authorList>
            <person name="Sierra-Patev S."/>
            <person name="Min B."/>
            <person name="Naranjo-Ortiz M."/>
            <person name="Looney B."/>
            <person name="Konkel Z."/>
            <person name="Slot J.C."/>
            <person name="Sakamoto Y."/>
            <person name="Steenwyk J.L."/>
            <person name="Rokas A."/>
            <person name="Carro J."/>
            <person name="Camarero S."/>
            <person name="Ferreira P."/>
            <person name="Molpeceres G."/>
            <person name="Ruiz-Duenas F.J."/>
            <person name="Serrano A."/>
            <person name="Henrissat B."/>
            <person name="Drula E."/>
            <person name="Hughes K.W."/>
            <person name="Mata J.L."/>
            <person name="Ishikawa N.K."/>
            <person name="Vargas-Isla R."/>
            <person name="Ushijima S."/>
            <person name="Smith C.A."/>
            <person name="Donoghue J."/>
            <person name="Ahrendt S."/>
            <person name="Andreopoulos W."/>
            <person name="He G."/>
            <person name="LaButti K."/>
            <person name="Lipzen A."/>
            <person name="Ng V."/>
            <person name="Riley R."/>
            <person name="Sandor L."/>
            <person name="Barry K."/>
            <person name="Martinez A.T."/>
            <person name="Xiao Y."/>
            <person name="Gibbons J.G."/>
            <person name="Terashima K."/>
            <person name="Grigoriev I.V."/>
            <person name="Hibbett D."/>
        </authorList>
    </citation>
    <scope>NUCLEOTIDE SEQUENCE</scope>
    <source>
        <strain evidence="3">Sp2 HRB7682 ss15</strain>
    </source>
</reference>
<feature type="chain" id="PRO_5040728781" evidence="1">
    <location>
        <begin position="18"/>
        <end position="552"/>
    </location>
</feature>
<dbReference type="InterPro" id="IPR056948">
    <property type="entry name" value="PNGaseA_N"/>
</dbReference>
<proteinExistence type="predicted"/>
<evidence type="ECO:0000256" key="1">
    <source>
        <dbReference type="SAM" id="SignalP"/>
    </source>
</evidence>
<dbReference type="InterPro" id="IPR021102">
    <property type="entry name" value="PNGase_A"/>
</dbReference>
<evidence type="ECO:0000259" key="2">
    <source>
        <dbReference type="Pfam" id="PF12222"/>
    </source>
</evidence>
<name>A0A9W9DHA5_9AGAR</name>
<reference evidence="3" key="1">
    <citation type="submission" date="2022-08" db="EMBL/GenBank/DDBJ databases">
        <authorList>
            <consortium name="DOE Joint Genome Institute"/>
            <person name="Min B."/>
            <person name="Riley R."/>
            <person name="Sierra-Patev S."/>
            <person name="Naranjo-Ortiz M."/>
            <person name="Looney B."/>
            <person name="Konkel Z."/>
            <person name="Slot J.C."/>
            <person name="Sakamoto Y."/>
            <person name="Steenwyk J.L."/>
            <person name="Rokas A."/>
            <person name="Carro J."/>
            <person name="Camarero S."/>
            <person name="Ferreira P."/>
            <person name="Molpeceres G."/>
            <person name="Ruiz-Duenas F.J."/>
            <person name="Serrano A."/>
            <person name="Henrissat B."/>
            <person name="Drula E."/>
            <person name="Hughes K.W."/>
            <person name="Mata J.L."/>
            <person name="Ishikawa N.K."/>
            <person name="Vargas-Isla R."/>
            <person name="Ushijima S."/>
            <person name="Smith C.A."/>
            <person name="Ahrendt S."/>
            <person name="Andreopoulos W."/>
            <person name="He G."/>
            <person name="Labutti K."/>
            <person name="Lipzen A."/>
            <person name="Ng V."/>
            <person name="Sandor L."/>
            <person name="Barry K."/>
            <person name="Martinez A.T."/>
            <person name="Xiao Y."/>
            <person name="Gibbons J.G."/>
            <person name="Terashima K."/>
            <person name="Hibbett D.S."/>
            <person name="Grigoriev I.V."/>
        </authorList>
    </citation>
    <scope>NUCLEOTIDE SEQUENCE</scope>
    <source>
        <strain evidence="3">Sp2 HRB7682 ss15</strain>
    </source>
</reference>
<feature type="signal peptide" evidence="1">
    <location>
        <begin position="1"/>
        <end position="17"/>
    </location>
</feature>
<evidence type="ECO:0000313" key="4">
    <source>
        <dbReference type="Proteomes" id="UP001150238"/>
    </source>
</evidence>
<dbReference type="EMBL" id="JANVFS010000035">
    <property type="protein sequence ID" value="KAJ4469424.1"/>
    <property type="molecule type" value="Genomic_DNA"/>
</dbReference>
<dbReference type="PANTHER" id="PTHR31104">
    <property type="entry name" value="PEPTIDE-N4-(N-ACETYL-BETA-GLUCOSAMINYL)ASPARAGINE AMIDASE A PROTEIN"/>
    <property type="match status" value="1"/>
</dbReference>
<protein>
    <submittedName>
        <fullName evidence="3">Peptide N-acetyl-beta-D-glucosaminyl asparaginase amidase A-domain-containing protein</fullName>
    </submittedName>
</protein>
<sequence length="552" mass="60634">MFNTFCCIFLILSLTSGTVIRDFQVAQPPVVPVYAKRCTVEVFSHDFANSFVDGPAITQLSPPEDCGPVGSWAAITLNLTVTTNGTQFDRLGIFTFHNVEIWRTSTFEPTIGDGIVWTYIKDVTQYMPLFTESGKFLLELDNLIETGLDGIYSTTVAATYFESSAEYPPAEKADIIIPMSTLSNTTADDASVPPAFSLNITVPNNTVAIYAEIFASGNGLEEDWFFNVPDEFFSNISPNITSPRDGFREVRLLIDGLVAGVVFPYITVFSGGFIPSFWRPIGSYGIAELPTYFVDVTPFVPLLADNSPHNFTLDVVSAEENHTINSNWFVSGILQVILDTSFKPTIGNLTVYSASNYADTRITGFVEEFGKFNATVTATRNIHIEADILSGSGQFTHVIWTQDLQFSNIQTYRNNGLLATLKQTSIGNSSSTHNGVAVLSDVFSYPFSTNFHYLDETLSNWTSFIDHSYDRILLPNPLGIASTINNHQTTDGFFQLGSEKIGNFGNGTNNNTFSYSDVKGNTYTRSVNAINSNFNDTIAIPLDEIGGNLAQS</sequence>
<dbReference type="Pfam" id="PF25156">
    <property type="entry name" value="PNGase_A_C"/>
    <property type="match status" value="1"/>
</dbReference>
<accession>A0A9W9DHA5</accession>
<evidence type="ECO:0000313" key="3">
    <source>
        <dbReference type="EMBL" id="KAJ4469424.1"/>
    </source>
</evidence>
<organism evidence="3 4">
    <name type="scientific">Lentinula lateritia</name>
    <dbReference type="NCBI Taxonomy" id="40482"/>
    <lineage>
        <taxon>Eukaryota</taxon>
        <taxon>Fungi</taxon>
        <taxon>Dikarya</taxon>
        <taxon>Basidiomycota</taxon>
        <taxon>Agaricomycotina</taxon>
        <taxon>Agaricomycetes</taxon>
        <taxon>Agaricomycetidae</taxon>
        <taxon>Agaricales</taxon>
        <taxon>Marasmiineae</taxon>
        <taxon>Omphalotaceae</taxon>
        <taxon>Lentinula</taxon>
    </lineage>
</organism>
<comment type="caution">
    <text evidence="3">The sequence shown here is derived from an EMBL/GenBank/DDBJ whole genome shotgun (WGS) entry which is preliminary data.</text>
</comment>
<keyword evidence="1" id="KW-0732">Signal</keyword>
<dbReference type="AlphaFoldDB" id="A0A9W9DHA5"/>
<gene>
    <name evidence="3" type="ORF">C8J55DRAFT_523901</name>
</gene>
<feature type="domain" description="Peptide N-acetyl-beta-D-glucosaminyl asparaginase amidase A N-terminal" evidence="2">
    <location>
        <begin position="36"/>
        <end position="353"/>
    </location>
</feature>
<dbReference type="Pfam" id="PF12222">
    <property type="entry name" value="PNGaseA"/>
    <property type="match status" value="1"/>
</dbReference>